<organism evidence="1 2">
    <name type="scientific">Euroglyphus maynei</name>
    <name type="common">Mayne's house dust mite</name>
    <dbReference type="NCBI Taxonomy" id="6958"/>
    <lineage>
        <taxon>Eukaryota</taxon>
        <taxon>Metazoa</taxon>
        <taxon>Ecdysozoa</taxon>
        <taxon>Arthropoda</taxon>
        <taxon>Chelicerata</taxon>
        <taxon>Arachnida</taxon>
        <taxon>Acari</taxon>
        <taxon>Acariformes</taxon>
        <taxon>Sarcoptiformes</taxon>
        <taxon>Astigmata</taxon>
        <taxon>Psoroptidia</taxon>
        <taxon>Analgoidea</taxon>
        <taxon>Pyroglyphidae</taxon>
        <taxon>Pyroglyphinae</taxon>
        <taxon>Euroglyphus</taxon>
    </lineage>
</organism>
<gene>
    <name evidence="1" type="ORF">BLA29_015436</name>
</gene>
<dbReference type="Proteomes" id="UP000194236">
    <property type="component" value="Unassembled WGS sequence"/>
</dbReference>
<accession>A0A1Y3BM08</accession>
<comment type="caution">
    <text evidence="1">The sequence shown here is derived from an EMBL/GenBank/DDBJ whole genome shotgun (WGS) entry which is preliminary data.</text>
</comment>
<evidence type="ECO:0000313" key="2">
    <source>
        <dbReference type="Proteomes" id="UP000194236"/>
    </source>
</evidence>
<dbReference type="AlphaFoldDB" id="A0A1Y3BM08"/>
<feature type="non-terminal residue" evidence="1">
    <location>
        <position position="56"/>
    </location>
</feature>
<evidence type="ECO:0000313" key="1">
    <source>
        <dbReference type="EMBL" id="OTF80636.1"/>
    </source>
</evidence>
<sequence length="56" mass="6284">MKIGFLRDKVLGKAREMVMKQTKGLYPSPLKIIECVDAALTKPLDEGLRFEAKSFA</sequence>
<name>A0A1Y3BM08_EURMA</name>
<protein>
    <submittedName>
        <fullName evidence="1">Uncharacterized protein</fullName>
    </submittedName>
</protein>
<keyword evidence="2" id="KW-1185">Reference proteome</keyword>
<dbReference type="EMBL" id="MUJZ01017320">
    <property type="protein sequence ID" value="OTF80636.1"/>
    <property type="molecule type" value="Genomic_DNA"/>
</dbReference>
<dbReference type="Gene3D" id="3.90.226.10">
    <property type="entry name" value="2-enoyl-CoA Hydratase, Chain A, domain 1"/>
    <property type="match status" value="1"/>
</dbReference>
<proteinExistence type="predicted"/>
<reference evidence="1 2" key="1">
    <citation type="submission" date="2017-03" db="EMBL/GenBank/DDBJ databases">
        <title>Genome Survey of Euroglyphus maynei.</title>
        <authorList>
            <person name="Arlian L.G."/>
            <person name="Morgan M.S."/>
            <person name="Rider S.D."/>
        </authorList>
    </citation>
    <scope>NUCLEOTIDE SEQUENCE [LARGE SCALE GENOMIC DNA]</scope>
    <source>
        <strain evidence="1">Arlian Lab</strain>
        <tissue evidence="1">Whole body</tissue>
    </source>
</reference>